<evidence type="ECO:0000256" key="24">
    <source>
        <dbReference type="ARBA" id="ARBA00042717"/>
    </source>
</evidence>
<keyword evidence="6" id="KW-0812">Transmembrane</keyword>
<feature type="compositionally biased region" description="Basic and acidic residues" evidence="25">
    <location>
        <begin position="476"/>
        <end position="488"/>
    </location>
</feature>
<feature type="compositionally biased region" description="Polar residues" evidence="25">
    <location>
        <begin position="785"/>
        <end position="801"/>
    </location>
</feature>
<evidence type="ECO:0000256" key="6">
    <source>
        <dbReference type="ARBA" id="ARBA00022692"/>
    </source>
</evidence>
<dbReference type="Gene3D" id="3.40.50.720">
    <property type="entry name" value="NAD(P)-binding Rossmann-like Domain"/>
    <property type="match status" value="1"/>
</dbReference>
<keyword evidence="29" id="KW-1185">Reference proteome</keyword>
<evidence type="ECO:0000256" key="23">
    <source>
        <dbReference type="ARBA" id="ARBA00040628"/>
    </source>
</evidence>
<evidence type="ECO:0000256" key="26">
    <source>
        <dbReference type="SAM" id="SignalP"/>
    </source>
</evidence>
<dbReference type="PANTHER" id="PTHR31944">
    <property type="entry name" value="HEME-RESPONSIVE ZINC FINGER TRANSCRIPTION FACTOR HAP1"/>
    <property type="match status" value="1"/>
</dbReference>
<dbReference type="Proteomes" id="UP000509510">
    <property type="component" value="Chromosome II"/>
</dbReference>
<feature type="signal peptide" evidence="26">
    <location>
        <begin position="1"/>
        <end position="18"/>
    </location>
</feature>
<dbReference type="PROSITE" id="PS50048">
    <property type="entry name" value="ZN2_CY6_FUNGAL_2"/>
    <property type="match status" value="1"/>
</dbReference>
<dbReference type="PROSITE" id="PS00463">
    <property type="entry name" value="ZN2_CY6_FUNGAL_1"/>
    <property type="match status" value="1"/>
</dbReference>
<dbReference type="InterPro" id="IPR001138">
    <property type="entry name" value="Zn2Cys6_DnaBD"/>
</dbReference>
<evidence type="ECO:0000256" key="10">
    <source>
        <dbReference type="ARBA" id="ARBA00022801"/>
    </source>
</evidence>
<evidence type="ECO:0000256" key="25">
    <source>
        <dbReference type="SAM" id="MobiDB-lite"/>
    </source>
</evidence>
<dbReference type="SUPFAM" id="SSF50129">
    <property type="entry name" value="GroES-like"/>
    <property type="match status" value="1"/>
</dbReference>
<dbReference type="PANTHER" id="PTHR31944:SF131">
    <property type="entry name" value="HEME-RESPONSIVE ZINC FINGER TRANSCRIPTION FACTOR HAP1"/>
    <property type="match status" value="1"/>
</dbReference>
<evidence type="ECO:0000256" key="18">
    <source>
        <dbReference type="ARBA" id="ARBA00023180"/>
    </source>
</evidence>
<dbReference type="Pfam" id="PF04082">
    <property type="entry name" value="Fungal_trans"/>
    <property type="match status" value="1"/>
</dbReference>
<evidence type="ECO:0000256" key="22">
    <source>
        <dbReference type="ARBA" id="ARBA00040403"/>
    </source>
</evidence>
<dbReference type="SMART" id="SM00066">
    <property type="entry name" value="GAL4"/>
    <property type="match status" value="1"/>
</dbReference>
<evidence type="ECO:0000256" key="3">
    <source>
        <dbReference type="ARBA" id="ARBA00009431"/>
    </source>
</evidence>
<evidence type="ECO:0000256" key="8">
    <source>
        <dbReference type="ARBA" id="ARBA00022723"/>
    </source>
</evidence>
<dbReference type="RefSeq" id="XP_035342640.1">
    <property type="nucleotide sequence ID" value="XM_035486747.1"/>
</dbReference>
<dbReference type="GO" id="GO:0006915">
    <property type="term" value="P:apoptotic process"/>
    <property type="evidence" value="ECO:0007669"/>
    <property type="project" value="UniProtKB-KW"/>
</dbReference>
<keyword evidence="5" id="KW-0645">Protease</keyword>
<dbReference type="InterPro" id="IPR001563">
    <property type="entry name" value="Peptidase_S10"/>
</dbReference>
<evidence type="ECO:0000256" key="5">
    <source>
        <dbReference type="ARBA" id="ARBA00022670"/>
    </source>
</evidence>
<evidence type="ECO:0000313" key="28">
    <source>
        <dbReference type="EMBL" id="QKX56462.1"/>
    </source>
</evidence>
<keyword evidence="17" id="KW-0804">Transcription</keyword>
<evidence type="ECO:0000256" key="13">
    <source>
        <dbReference type="ARBA" id="ARBA00023015"/>
    </source>
</evidence>
<dbReference type="FunFam" id="3.40.50.1820:FF:000121">
    <property type="entry name" value="Carboxypeptidase D"/>
    <property type="match status" value="1"/>
</dbReference>
<feature type="compositionally biased region" description="Basic and acidic residues" evidence="25">
    <location>
        <begin position="569"/>
        <end position="585"/>
    </location>
</feature>
<dbReference type="GeneID" id="55991070"/>
<evidence type="ECO:0000256" key="16">
    <source>
        <dbReference type="ARBA" id="ARBA00023136"/>
    </source>
</evidence>
<dbReference type="GO" id="GO:0006508">
    <property type="term" value="P:proteolysis"/>
    <property type="evidence" value="ECO:0007669"/>
    <property type="project" value="UniProtKB-KW"/>
</dbReference>
<dbReference type="InterPro" id="IPR036864">
    <property type="entry name" value="Zn2-C6_fun-type_DNA-bd_sf"/>
</dbReference>
<dbReference type="InterPro" id="IPR051430">
    <property type="entry name" value="Fungal_TF_Env_Response"/>
</dbReference>
<dbReference type="Pfam" id="PF08240">
    <property type="entry name" value="ADH_N"/>
    <property type="match status" value="1"/>
</dbReference>
<comment type="function">
    <text evidence="20">Protease with a carboxypeptidase B-like function involved in the C-terminal processing of the lysine and arginine residues from protein precursors. Promotes cell fusion and is involved in the programmed cell death.</text>
</comment>
<dbReference type="EMBL" id="CP055899">
    <property type="protein sequence ID" value="QKX56462.1"/>
    <property type="molecule type" value="Genomic_DNA"/>
</dbReference>
<feature type="compositionally biased region" description="Polar residues" evidence="25">
    <location>
        <begin position="623"/>
        <end position="633"/>
    </location>
</feature>
<feature type="domain" description="Zn(2)-C6 fungal-type" evidence="27">
    <location>
        <begin position="643"/>
        <end position="672"/>
    </location>
</feature>
<dbReference type="GO" id="GO:0001228">
    <property type="term" value="F:DNA-binding transcription activator activity, RNA polymerase II-specific"/>
    <property type="evidence" value="ECO:0007669"/>
    <property type="project" value="TreeGrafter"/>
</dbReference>
<keyword evidence="7" id="KW-0053">Apoptosis</keyword>
<keyword evidence="11" id="KW-0862">Zinc</keyword>
<reference evidence="29" key="1">
    <citation type="submission" date="2020-06" db="EMBL/GenBank/DDBJ databases">
        <title>A chromosome-scale genome assembly of Talaromyces rugulosus W13939.</title>
        <authorList>
            <person name="Wang B."/>
            <person name="Guo L."/>
            <person name="Ye K."/>
            <person name="Wang L."/>
        </authorList>
    </citation>
    <scope>NUCLEOTIDE SEQUENCE [LARGE SCALE GENOMIC DNA]</scope>
    <source>
        <strain evidence="29">W13939</strain>
    </source>
</reference>
<dbReference type="InterPro" id="IPR013149">
    <property type="entry name" value="ADH-like_C"/>
</dbReference>
<keyword evidence="16" id="KW-0472">Membrane</keyword>
<organism evidence="28 29">
    <name type="scientific">Talaromyces rugulosus</name>
    <name type="common">Penicillium rugulosum</name>
    <dbReference type="NCBI Taxonomy" id="121627"/>
    <lineage>
        <taxon>Eukaryota</taxon>
        <taxon>Fungi</taxon>
        <taxon>Dikarya</taxon>
        <taxon>Ascomycota</taxon>
        <taxon>Pezizomycotina</taxon>
        <taxon>Eurotiomycetes</taxon>
        <taxon>Eurotiomycetidae</taxon>
        <taxon>Eurotiales</taxon>
        <taxon>Trichocomaceae</taxon>
        <taxon>Talaromyces</taxon>
        <taxon>Talaromyces sect. Islandici</taxon>
    </lineage>
</organism>
<gene>
    <name evidence="28" type="ORF">TRUGW13939_03567</name>
</gene>
<dbReference type="GO" id="GO:0008270">
    <property type="term" value="F:zinc ion binding"/>
    <property type="evidence" value="ECO:0007669"/>
    <property type="project" value="InterPro"/>
</dbReference>
<dbReference type="GO" id="GO:0005634">
    <property type="term" value="C:nucleus"/>
    <property type="evidence" value="ECO:0007669"/>
    <property type="project" value="TreeGrafter"/>
</dbReference>
<accession>A0A7H8QRE3</accession>
<dbReference type="InterPro" id="IPR011032">
    <property type="entry name" value="GroES-like_sf"/>
</dbReference>
<proteinExistence type="inferred from homology"/>
<dbReference type="Pfam" id="PF00450">
    <property type="entry name" value="Peptidase_S10"/>
    <property type="match status" value="1"/>
</dbReference>
<dbReference type="CDD" id="cd05188">
    <property type="entry name" value="MDR"/>
    <property type="match status" value="1"/>
</dbReference>
<evidence type="ECO:0000256" key="19">
    <source>
        <dbReference type="ARBA" id="ARBA00023242"/>
    </source>
</evidence>
<dbReference type="EC" id="3.4.16.6" evidence="21"/>
<feature type="region of interest" description="Disordered" evidence="25">
    <location>
        <begin position="457"/>
        <end position="488"/>
    </location>
</feature>
<keyword evidence="9 26" id="KW-0732">Signal</keyword>
<evidence type="ECO:0000256" key="14">
    <source>
        <dbReference type="ARBA" id="ARBA00023034"/>
    </source>
</evidence>
<keyword evidence="13" id="KW-0805">Transcription regulation</keyword>
<dbReference type="KEGG" id="trg:TRUGW13939_03567"/>
<feature type="region of interest" description="Disordered" evidence="25">
    <location>
        <begin position="681"/>
        <end position="718"/>
    </location>
</feature>
<dbReference type="InterPro" id="IPR036291">
    <property type="entry name" value="NAD(P)-bd_dom_sf"/>
</dbReference>
<feature type="compositionally biased region" description="Basic and acidic residues" evidence="25">
    <location>
        <begin position="550"/>
        <end position="562"/>
    </location>
</feature>
<dbReference type="Gene3D" id="3.90.180.10">
    <property type="entry name" value="Medium-chain alcohol dehydrogenases, catalytic domain"/>
    <property type="match status" value="1"/>
</dbReference>
<keyword evidence="14" id="KW-0333">Golgi apparatus</keyword>
<evidence type="ECO:0000256" key="4">
    <source>
        <dbReference type="ARBA" id="ARBA00022645"/>
    </source>
</evidence>
<keyword evidence="12" id="KW-1133">Transmembrane helix</keyword>
<feature type="compositionally biased region" description="Basic and acidic residues" evidence="25">
    <location>
        <begin position="772"/>
        <end position="784"/>
    </location>
</feature>
<feature type="chain" id="PRO_5028924074" description="Pheromone-processing carboxypeptidase KEX1" evidence="26">
    <location>
        <begin position="19"/>
        <end position="1737"/>
    </location>
</feature>
<evidence type="ECO:0000256" key="2">
    <source>
        <dbReference type="ARBA" id="ARBA00004393"/>
    </source>
</evidence>
<feature type="region of interest" description="Disordered" evidence="25">
    <location>
        <begin position="772"/>
        <end position="801"/>
    </location>
</feature>
<feature type="region of interest" description="Disordered" evidence="25">
    <location>
        <begin position="623"/>
        <end position="642"/>
    </location>
</feature>
<keyword evidence="15" id="KW-0238">DNA-binding</keyword>
<dbReference type="SUPFAM" id="SSF57701">
    <property type="entry name" value="Zn2/Cys6 DNA-binding domain"/>
    <property type="match status" value="1"/>
</dbReference>
<dbReference type="GO" id="GO:0004185">
    <property type="term" value="F:serine-type carboxypeptidase activity"/>
    <property type="evidence" value="ECO:0007669"/>
    <property type="project" value="UniProtKB-EC"/>
</dbReference>
<dbReference type="PROSITE" id="PS00131">
    <property type="entry name" value="CARBOXYPEPT_SER_SER"/>
    <property type="match status" value="1"/>
</dbReference>
<evidence type="ECO:0000256" key="20">
    <source>
        <dbReference type="ARBA" id="ARBA00037042"/>
    </source>
</evidence>
<evidence type="ECO:0000256" key="1">
    <source>
        <dbReference type="ARBA" id="ARBA00001003"/>
    </source>
</evidence>
<keyword evidence="18" id="KW-0325">Glycoprotein</keyword>
<comment type="catalytic activity">
    <reaction evidence="1">
        <text>Preferential release of a C-terminal arginine or lysine residue.</text>
        <dbReference type="EC" id="3.4.16.6"/>
    </reaction>
</comment>
<evidence type="ECO:0000313" key="29">
    <source>
        <dbReference type="Proteomes" id="UP000509510"/>
    </source>
</evidence>
<name>A0A7H8QRE3_TALRU</name>
<dbReference type="GO" id="GO:0006351">
    <property type="term" value="P:DNA-templated transcription"/>
    <property type="evidence" value="ECO:0007669"/>
    <property type="project" value="InterPro"/>
</dbReference>
<dbReference type="Gene3D" id="4.10.240.10">
    <property type="entry name" value="Zn(2)-C6 fungal-type DNA-binding domain"/>
    <property type="match status" value="1"/>
</dbReference>
<feature type="region of interest" description="Disordered" evidence="25">
    <location>
        <begin position="530"/>
        <end position="609"/>
    </location>
</feature>
<dbReference type="InterPro" id="IPR029058">
    <property type="entry name" value="AB_hydrolase_fold"/>
</dbReference>
<evidence type="ECO:0000256" key="21">
    <source>
        <dbReference type="ARBA" id="ARBA00038895"/>
    </source>
</evidence>
<evidence type="ECO:0000256" key="11">
    <source>
        <dbReference type="ARBA" id="ARBA00022833"/>
    </source>
</evidence>
<dbReference type="Gene3D" id="3.40.50.1820">
    <property type="entry name" value="alpha/beta hydrolase"/>
    <property type="match status" value="1"/>
</dbReference>
<dbReference type="InterPro" id="IPR013154">
    <property type="entry name" value="ADH-like_N"/>
</dbReference>
<evidence type="ECO:0000256" key="17">
    <source>
        <dbReference type="ARBA" id="ARBA00023163"/>
    </source>
</evidence>
<dbReference type="CDD" id="cd12148">
    <property type="entry name" value="fungal_TF_MHR"/>
    <property type="match status" value="1"/>
</dbReference>
<dbReference type="GO" id="GO:0005794">
    <property type="term" value="C:Golgi apparatus"/>
    <property type="evidence" value="ECO:0007669"/>
    <property type="project" value="UniProtKB-SubCell"/>
</dbReference>
<evidence type="ECO:0000256" key="7">
    <source>
        <dbReference type="ARBA" id="ARBA00022703"/>
    </source>
</evidence>
<keyword evidence="19" id="KW-0539">Nucleus</keyword>
<evidence type="ECO:0000256" key="9">
    <source>
        <dbReference type="ARBA" id="ARBA00022729"/>
    </source>
</evidence>
<dbReference type="PRINTS" id="PR00724">
    <property type="entry name" value="CRBOXYPTASEC"/>
</dbReference>
<keyword evidence="8" id="KW-0479">Metal-binding</keyword>
<comment type="subcellular location">
    <subcellularLocation>
        <location evidence="2">Golgi apparatus</location>
        <location evidence="2">trans-Golgi network membrane</location>
        <topology evidence="2">Single-pass type I membrane protein</topology>
    </subcellularLocation>
</comment>
<comment type="similarity">
    <text evidence="3">Belongs to the peptidase S10 family.</text>
</comment>
<dbReference type="CDD" id="cd00067">
    <property type="entry name" value="GAL4"/>
    <property type="match status" value="1"/>
</dbReference>
<protein>
    <recommendedName>
        <fullName evidence="23">Pheromone-processing carboxypeptidase KEX1</fullName>
        <ecNumber evidence="21">3.4.16.6</ecNumber>
    </recommendedName>
    <alternativeName>
        <fullName evidence="24">Carboxypeptidase D</fullName>
    </alternativeName>
    <alternativeName>
        <fullName evidence="22">Pheromone-processing carboxypeptidase kex1</fullName>
    </alternativeName>
</protein>
<dbReference type="SMART" id="SM00906">
    <property type="entry name" value="Fungal_trans"/>
    <property type="match status" value="1"/>
</dbReference>
<dbReference type="OrthoDB" id="443318at2759"/>
<evidence type="ECO:0000256" key="15">
    <source>
        <dbReference type="ARBA" id="ARBA00023125"/>
    </source>
</evidence>
<evidence type="ECO:0000259" key="27">
    <source>
        <dbReference type="PROSITE" id="PS50048"/>
    </source>
</evidence>
<evidence type="ECO:0000256" key="12">
    <source>
        <dbReference type="ARBA" id="ARBA00022989"/>
    </source>
</evidence>
<keyword evidence="10" id="KW-0378">Hydrolase</keyword>
<dbReference type="InterPro" id="IPR018202">
    <property type="entry name" value="Ser_caboxypep_ser_AS"/>
</dbReference>
<dbReference type="Pfam" id="PF00107">
    <property type="entry name" value="ADH_zinc_N"/>
    <property type="match status" value="1"/>
</dbReference>
<sequence length="1737" mass="194270">MLQTFLLLLLSSPIGAVAQSAADYYVKSLPGQPDGPFLKMHAGHVEVDPETNGNLFFWHFENRHIANRQRTVLWLNGGPGCSSMDGALMEIGPYRLQDDHTLVDNNGSWNEFANLLFVDQPVGTGFSYVSTDSYIHDLDQMANHMMTFLEKWFTLFPEYQTDDLYIAGESYAGQYIPYIAKAIIDRNKKGSGTAWNLKGLMIGNGWISPLDQYPAYLQYAYAEGLVKKDSEISSRLEELQNTCSNSLTTDEVKNRVSIHECEGVLSNMLEMTSEDGKCTNVYDIRLREDDTCGSSWPPDLASMTTYLQRPDVAEALNLKNDKSTGWQECKDTVGSNFRATHSVPSIQILPEIIESGVRVLLFSGDKDLICNHLGTEQLIHNMKWNGGTGFETSPGIWAPRRGWTFDDEPAGYYQQARNLTYILFYNASHMVPFDWPRRSRDMLDRFINVNITSIGGSPGDSRLDGEKLPETTVGGHKNETASTEHEDEKLKDAEWKAYTKSGEAALIVVIIGVSVWGYLIYRSRRQRHGYSSVYRDATSPGDSSTLLNRFRKDEQSADRDLEATDLDELDRLDRSPNMEPEHYIIDDDDEPETSHGGGHPQGQQEHSFKKKSEIRVLGAFSMTHPSTGHSVQSPLKRRRPARSCQECRRRKIKCDLTQPCSHCRVSRCSCLYNVNKVPAIPGTATNAERPQSLERGPSPPDSARTEPSQTSVSVVRSLPNNRSAQVSLQCLPTPEEDKERELEVLRRRVSALEEYIAASTAAGSVIDTTKETSQARHAEQRGQQHESIIANSGLQDRQGSQNYGRLSNITQEQYLHDPQLILNKSRLYGPSHWTHGGKEFKRVAVLNADTDRLAEVEIIRHLRSELRLIIHKCKLLARSIKASSPGRSILWAESTLYAVDNGFADQMARLYVSHFESAFRILHTPSFWAEYEQYWRNPQEAPSVLQFKIKLVIAIGSSLYRDTPDADMVRWRSYKWVHEAQSWISAPMEKNRISLDGLQIQCLLILARQVLSISGDLVWIAVGTLARTAMQMGLHRDPRHFGRMNILDAEIRRRLWATILEMNVQASLDSGMPLAIAYDDFDTESPGNINDGDIDENTKILPQYSDEVVTETSLQRLLLKYLRVRMEVIRRVNGFGPDLSQGEIQSITSQFNNACHECDNIVQDKNGNEVHVFNRNMADLFLRRFLLTLHRPLASAAHVNHPEFYFSRKVCLDSATALLSPPPNVDFSHLCLLGGGIFKNRIIHASLALSSELLVDLDENGPVQWSSNYRRMLIDAIRESLRQTAGRIRLGETNVHLHMKLAVVLCRAECTKSGISRQQLMMQAAKESLEMSHTIIQARLEAMTTGQHQTVETFVPQDFDQQDLDFSIGQNLDEFFESVEKDLSGVHVKTLPTPQPETGSAIVRVLSAGVLSYQRDIYDGTRDYPMPKPLVGGMSAIGRVVAVGRDAVTLQPGKLVYVDCVIRGRDDLDAIILSANSDGFNEPAQRLMKDVWRDGVFAEFAKFPLESCVPLDEARLCQGLGYSVNDLTYISYLLVAYGGLRDIRAEPGETVVICPATGGFGGAGVQVAISMGARVIAMGRNEAELARLKTHVVKGTPGANIETVKITGDEEKDAATLQTLGTIDAVLDLSSSAANKSPHLNSAITALRPKGRVSLMGGFHDGPIPSFQIIAKDIMIKGKFMYEREDMQQLVKMLERGLFPRGSDFVDVKNFSLDHWKAALDMGAEYTGIGRFVTITP</sequence>
<feature type="compositionally biased region" description="Polar residues" evidence="25">
    <location>
        <begin position="705"/>
        <end position="718"/>
    </location>
</feature>
<keyword evidence="4" id="KW-0121">Carboxypeptidase</keyword>
<dbReference type="SUPFAM" id="SSF53474">
    <property type="entry name" value="alpha/beta-Hydrolases"/>
    <property type="match status" value="1"/>
</dbReference>
<dbReference type="GO" id="GO:0000978">
    <property type="term" value="F:RNA polymerase II cis-regulatory region sequence-specific DNA binding"/>
    <property type="evidence" value="ECO:0007669"/>
    <property type="project" value="TreeGrafter"/>
</dbReference>
<dbReference type="SUPFAM" id="SSF51735">
    <property type="entry name" value="NAD(P)-binding Rossmann-fold domains"/>
    <property type="match status" value="1"/>
</dbReference>
<dbReference type="Pfam" id="PF00172">
    <property type="entry name" value="Zn_clus"/>
    <property type="match status" value="1"/>
</dbReference>
<dbReference type="InterPro" id="IPR007219">
    <property type="entry name" value="XnlR_reg_dom"/>
</dbReference>